<dbReference type="Gene3D" id="3.40.50.1820">
    <property type="entry name" value="alpha/beta hydrolase"/>
    <property type="match status" value="1"/>
</dbReference>
<dbReference type="RefSeq" id="WP_344117955.1">
    <property type="nucleotide sequence ID" value="NZ_BAAABW010000015.1"/>
</dbReference>
<gene>
    <name evidence="3" type="ORF">GCM10010319_26130</name>
</gene>
<dbReference type="GO" id="GO:0016787">
    <property type="term" value="F:hydrolase activity"/>
    <property type="evidence" value="ECO:0007669"/>
    <property type="project" value="UniProtKB-KW"/>
</dbReference>
<accession>A0ABP3GPZ4</accession>
<name>A0ABP3GPZ4_9ACTN</name>
<dbReference type="EMBL" id="BAAABW010000015">
    <property type="protein sequence ID" value="GAA0348339.1"/>
    <property type="molecule type" value="Genomic_DNA"/>
</dbReference>
<organism evidence="3 4">
    <name type="scientific">Streptomyces blastmyceticus</name>
    <dbReference type="NCBI Taxonomy" id="68180"/>
    <lineage>
        <taxon>Bacteria</taxon>
        <taxon>Bacillati</taxon>
        <taxon>Actinomycetota</taxon>
        <taxon>Actinomycetes</taxon>
        <taxon>Kitasatosporales</taxon>
        <taxon>Streptomycetaceae</taxon>
        <taxon>Streptomyces</taxon>
    </lineage>
</organism>
<dbReference type="InterPro" id="IPR050300">
    <property type="entry name" value="GDXG_lipolytic_enzyme"/>
</dbReference>
<reference evidence="4" key="1">
    <citation type="journal article" date="2019" name="Int. J. Syst. Evol. Microbiol.">
        <title>The Global Catalogue of Microorganisms (GCM) 10K type strain sequencing project: providing services to taxonomists for standard genome sequencing and annotation.</title>
        <authorList>
            <consortium name="The Broad Institute Genomics Platform"/>
            <consortium name="The Broad Institute Genome Sequencing Center for Infectious Disease"/>
            <person name="Wu L."/>
            <person name="Ma J."/>
        </authorList>
    </citation>
    <scope>NUCLEOTIDE SEQUENCE [LARGE SCALE GENOMIC DNA]</scope>
    <source>
        <strain evidence="4">JCM 4565</strain>
    </source>
</reference>
<evidence type="ECO:0000256" key="1">
    <source>
        <dbReference type="ARBA" id="ARBA00022801"/>
    </source>
</evidence>
<keyword evidence="1 3" id="KW-0378">Hydrolase</keyword>
<evidence type="ECO:0000259" key="2">
    <source>
        <dbReference type="Pfam" id="PF12697"/>
    </source>
</evidence>
<dbReference type="Proteomes" id="UP001500063">
    <property type="component" value="Unassembled WGS sequence"/>
</dbReference>
<comment type="caution">
    <text evidence="3">The sequence shown here is derived from an EMBL/GenBank/DDBJ whole genome shotgun (WGS) entry which is preliminary data.</text>
</comment>
<evidence type="ECO:0000313" key="4">
    <source>
        <dbReference type="Proteomes" id="UP001500063"/>
    </source>
</evidence>
<feature type="domain" description="AB hydrolase-1" evidence="2">
    <location>
        <begin position="51"/>
        <end position="246"/>
    </location>
</feature>
<proteinExistence type="predicted"/>
<dbReference type="SUPFAM" id="SSF53474">
    <property type="entry name" value="alpha/beta-Hydrolases"/>
    <property type="match status" value="1"/>
</dbReference>
<evidence type="ECO:0000313" key="3">
    <source>
        <dbReference type="EMBL" id="GAA0348339.1"/>
    </source>
</evidence>
<protein>
    <submittedName>
        <fullName evidence="3">Alpha/beta hydrolase</fullName>
    </submittedName>
</protein>
<sequence>MPRSISAFAAEEERRVLSMEPVTAPVHHAYGDHPDQVYDLWPTDGPRAPLVILLHGGFWRYDRTHLTPFAAHLAENGFTTALPEFRRPGGAGGYPVTFDDVALAMSSIADGRPFLLAGHSSGGHLALWAAARGLLPDCSPWHSTDLPAAVLALAPITDLAGAIREDLSSGAALELLGGVDKAPSRLPSVDPLTLLRGAGTTGVPTVVLHGSVDEEIPHRQFTDYAAAHPDAELIALPGVGHYTPIEPHSPANRTVIATLNRLSAHVS</sequence>
<dbReference type="PANTHER" id="PTHR48081">
    <property type="entry name" value="AB HYDROLASE SUPERFAMILY PROTEIN C4A8.06C"/>
    <property type="match status" value="1"/>
</dbReference>
<keyword evidence="4" id="KW-1185">Reference proteome</keyword>
<dbReference type="Pfam" id="PF12697">
    <property type="entry name" value="Abhydrolase_6"/>
    <property type="match status" value="1"/>
</dbReference>
<dbReference type="InterPro" id="IPR029058">
    <property type="entry name" value="AB_hydrolase_fold"/>
</dbReference>
<dbReference type="InterPro" id="IPR000073">
    <property type="entry name" value="AB_hydrolase_1"/>
</dbReference>